<dbReference type="PATRIC" id="fig|1330534.3.peg.396"/>
<dbReference type="EC" id="3.5.1.2" evidence="12"/>
<dbReference type="PIRSF" id="PIRSF000495">
    <property type="entry name" value="Amidotransf_hisH"/>
    <property type="match status" value="1"/>
</dbReference>
<evidence type="ECO:0000256" key="11">
    <source>
        <dbReference type="ARBA" id="ARBA00049534"/>
    </source>
</evidence>
<reference evidence="15 16" key="1">
    <citation type="journal article" date="2013" name="Genome Announc.">
        <title>Draft Genome Sequence of the Cellulolytic Bacterium Clostridium papyrosolvens C7 (ATCC 700395).</title>
        <authorList>
            <person name="Zepeda V."/>
            <person name="Dassa B."/>
            <person name="Borovok I."/>
            <person name="Lamed R."/>
            <person name="Bayer E.A."/>
            <person name="Cate J.H."/>
        </authorList>
    </citation>
    <scope>NUCLEOTIDE SEQUENCE [LARGE SCALE GENOMIC DNA]</scope>
    <source>
        <strain evidence="15 16">C7</strain>
    </source>
</reference>
<dbReference type="UniPathway" id="UPA00031">
    <property type="reaction ID" value="UER00010"/>
</dbReference>
<sequence>MIAIIDYGVGNLASVNKAFSFIGYDSKITSDHEEILAADKVVLPGVGAFADAMDSLDKTGMISVIKQVAQKGTPLLGICLGMQLLFDYSTEGGEKVGGLGLLKGSVNQFPMDMGLKVPHMGWNSLNIRQEKGIFSGVRQNSYVYFVHSYFVTAENTSDVAAVCKYGIGFDAAVCKRNIMGTQFHPEKSGDVGLDILKNFAALSTKEADNLL</sequence>
<dbReference type="SUPFAM" id="SSF52317">
    <property type="entry name" value="Class I glutamine amidotransferase-like"/>
    <property type="match status" value="1"/>
</dbReference>
<dbReference type="AlphaFoldDB" id="U4R6Y7"/>
<dbReference type="EMBL" id="ATAY01000012">
    <property type="protein sequence ID" value="EPR13931.1"/>
    <property type="molecule type" value="Genomic_DNA"/>
</dbReference>
<comment type="subunit">
    <text evidence="3 12">Heterodimer of HisH and HisF.</text>
</comment>
<feature type="active site" evidence="12 13">
    <location>
        <position position="186"/>
    </location>
</feature>
<keyword evidence="15" id="KW-0328">Glycosyltransferase</keyword>
<protein>
    <recommendedName>
        <fullName evidence="12">Imidazole glycerol phosphate synthase subunit HisH</fullName>
        <ecNumber evidence="12">4.3.2.10</ecNumber>
    </recommendedName>
    <alternativeName>
        <fullName evidence="12">IGP synthase glutaminase subunit</fullName>
        <ecNumber evidence="12">3.5.1.2</ecNumber>
    </alternativeName>
    <alternativeName>
        <fullName evidence="12">IGP synthase subunit HisH</fullName>
    </alternativeName>
    <alternativeName>
        <fullName evidence="12">ImGP synthase subunit HisH</fullName>
        <shortName evidence="12">IGPS subunit HisH</shortName>
    </alternativeName>
</protein>
<dbReference type="FunFam" id="3.40.50.880:FF:000009">
    <property type="entry name" value="Imidazole glycerol phosphate synthase subunit HisH"/>
    <property type="match status" value="1"/>
</dbReference>
<evidence type="ECO:0000256" key="12">
    <source>
        <dbReference type="HAMAP-Rule" id="MF_00278"/>
    </source>
</evidence>
<evidence type="ECO:0000256" key="4">
    <source>
        <dbReference type="ARBA" id="ARBA00022490"/>
    </source>
</evidence>
<organism evidence="15 16">
    <name type="scientific">Ruminiclostridium papyrosolvens C7</name>
    <dbReference type="NCBI Taxonomy" id="1330534"/>
    <lineage>
        <taxon>Bacteria</taxon>
        <taxon>Bacillati</taxon>
        <taxon>Bacillota</taxon>
        <taxon>Clostridia</taxon>
        <taxon>Eubacteriales</taxon>
        <taxon>Oscillospiraceae</taxon>
        <taxon>Ruminiclostridium</taxon>
    </lineage>
</organism>
<feature type="domain" description="Glutamine amidotransferase" evidence="14">
    <location>
        <begin position="4"/>
        <end position="199"/>
    </location>
</feature>
<dbReference type="PROSITE" id="PS51273">
    <property type="entry name" value="GATASE_TYPE_1"/>
    <property type="match status" value="1"/>
</dbReference>
<dbReference type="HAMAP" id="MF_00278">
    <property type="entry name" value="HisH"/>
    <property type="match status" value="1"/>
</dbReference>
<name>U4R6Y7_9FIRM</name>
<dbReference type="InterPro" id="IPR029062">
    <property type="entry name" value="Class_I_gatase-like"/>
</dbReference>
<evidence type="ECO:0000256" key="9">
    <source>
        <dbReference type="ARBA" id="ARBA00023239"/>
    </source>
</evidence>
<keyword evidence="15" id="KW-0808">Transferase</keyword>
<keyword evidence="7 12" id="KW-0315">Glutamine amidotransferase</keyword>
<dbReference type="GO" id="GO:0000105">
    <property type="term" value="P:L-histidine biosynthetic process"/>
    <property type="evidence" value="ECO:0007669"/>
    <property type="project" value="UniProtKB-UniRule"/>
</dbReference>
<dbReference type="GO" id="GO:0016829">
    <property type="term" value="F:lyase activity"/>
    <property type="evidence" value="ECO:0007669"/>
    <property type="project" value="UniProtKB-KW"/>
</dbReference>
<dbReference type="InterPro" id="IPR010139">
    <property type="entry name" value="Imidazole-glycPsynth_HisH"/>
</dbReference>
<dbReference type="OrthoDB" id="9807137at2"/>
<comment type="catalytic activity">
    <reaction evidence="11 12">
        <text>L-glutamine + H2O = L-glutamate + NH4(+)</text>
        <dbReference type="Rhea" id="RHEA:15889"/>
        <dbReference type="ChEBI" id="CHEBI:15377"/>
        <dbReference type="ChEBI" id="CHEBI:28938"/>
        <dbReference type="ChEBI" id="CHEBI:29985"/>
        <dbReference type="ChEBI" id="CHEBI:58359"/>
        <dbReference type="EC" id="3.5.1.2"/>
    </reaction>
</comment>
<evidence type="ECO:0000313" key="16">
    <source>
        <dbReference type="Proteomes" id="UP000016860"/>
    </source>
</evidence>
<feature type="active site" description="Nucleophile" evidence="12 13">
    <location>
        <position position="79"/>
    </location>
</feature>
<accession>U4R6Y7</accession>
<evidence type="ECO:0000256" key="10">
    <source>
        <dbReference type="ARBA" id="ARBA00047838"/>
    </source>
</evidence>
<dbReference type="Gene3D" id="3.40.50.880">
    <property type="match status" value="1"/>
</dbReference>
<evidence type="ECO:0000256" key="3">
    <source>
        <dbReference type="ARBA" id="ARBA00011152"/>
    </source>
</evidence>
<evidence type="ECO:0000256" key="8">
    <source>
        <dbReference type="ARBA" id="ARBA00023102"/>
    </source>
</evidence>
<keyword evidence="9 12" id="KW-0456">Lyase</keyword>
<dbReference type="EC" id="4.3.2.10" evidence="12"/>
<evidence type="ECO:0000313" key="15">
    <source>
        <dbReference type="EMBL" id="EPR13931.1"/>
    </source>
</evidence>
<evidence type="ECO:0000256" key="13">
    <source>
        <dbReference type="PIRSR" id="PIRSR000495-1"/>
    </source>
</evidence>
<comment type="function">
    <text evidence="12">IGPS catalyzes the conversion of PRFAR and glutamine to IGP, AICAR and glutamate. The HisH subunit catalyzes the hydrolysis of glutamine to glutamate and ammonia as part of the synthesis of IGP and AICAR. The resulting ammonia molecule is channeled to the active site of HisF.</text>
</comment>
<dbReference type="GO" id="GO:0000107">
    <property type="term" value="F:imidazoleglycerol-phosphate synthase activity"/>
    <property type="evidence" value="ECO:0007669"/>
    <property type="project" value="UniProtKB-UniRule"/>
</dbReference>
<keyword evidence="5 12" id="KW-0028">Amino-acid biosynthesis</keyword>
<comment type="pathway">
    <text evidence="2 12">Amino-acid biosynthesis; L-histidine biosynthesis; L-histidine from 5-phospho-alpha-D-ribose 1-diphosphate: step 5/9.</text>
</comment>
<dbReference type="PANTHER" id="PTHR42701">
    <property type="entry name" value="IMIDAZOLE GLYCEROL PHOSPHATE SYNTHASE SUBUNIT HISH"/>
    <property type="match status" value="1"/>
</dbReference>
<dbReference type="CDD" id="cd01748">
    <property type="entry name" value="GATase1_IGP_Synthase"/>
    <property type="match status" value="1"/>
</dbReference>
<evidence type="ECO:0000256" key="7">
    <source>
        <dbReference type="ARBA" id="ARBA00022962"/>
    </source>
</evidence>
<comment type="caution">
    <text evidence="15">The sequence shown here is derived from an EMBL/GenBank/DDBJ whole genome shotgun (WGS) entry which is preliminary data.</text>
</comment>
<keyword evidence="6 12" id="KW-0378">Hydrolase</keyword>
<dbReference type="GO" id="GO:0005737">
    <property type="term" value="C:cytoplasm"/>
    <property type="evidence" value="ECO:0007669"/>
    <property type="project" value="UniProtKB-SubCell"/>
</dbReference>
<dbReference type="Pfam" id="PF00117">
    <property type="entry name" value="GATase"/>
    <property type="match status" value="1"/>
</dbReference>
<evidence type="ECO:0000256" key="2">
    <source>
        <dbReference type="ARBA" id="ARBA00005091"/>
    </source>
</evidence>
<keyword evidence="8 12" id="KW-0368">Histidine biosynthesis</keyword>
<dbReference type="GO" id="GO:0004359">
    <property type="term" value="F:glutaminase activity"/>
    <property type="evidence" value="ECO:0007669"/>
    <property type="project" value="UniProtKB-EC"/>
</dbReference>
<comment type="catalytic activity">
    <reaction evidence="10 12">
        <text>5-[(5-phospho-1-deoxy-D-ribulos-1-ylimino)methylamino]-1-(5-phospho-beta-D-ribosyl)imidazole-4-carboxamide + L-glutamine = D-erythro-1-(imidazol-4-yl)glycerol 3-phosphate + 5-amino-1-(5-phospho-beta-D-ribosyl)imidazole-4-carboxamide + L-glutamate + H(+)</text>
        <dbReference type="Rhea" id="RHEA:24793"/>
        <dbReference type="ChEBI" id="CHEBI:15378"/>
        <dbReference type="ChEBI" id="CHEBI:29985"/>
        <dbReference type="ChEBI" id="CHEBI:58278"/>
        <dbReference type="ChEBI" id="CHEBI:58359"/>
        <dbReference type="ChEBI" id="CHEBI:58475"/>
        <dbReference type="ChEBI" id="CHEBI:58525"/>
        <dbReference type="EC" id="4.3.2.10"/>
    </reaction>
</comment>
<dbReference type="RefSeq" id="WP_020814040.1">
    <property type="nucleotide sequence ID" value="NZ_ATAY01000012.1"/>
</dbReference>
<feature type="active site" evidence="12 13">
    <location>
        <position position="184"/>
    </location>
</feature>
<evidence type="ECO:0000256" key="5">
    <source>
        <dbReference type="ARBA" id="ARBA00022605"/>
    </source>
</evidence>
<evidence type="ECO:0000256" key="6">
    <source>
        <dbReference type="ARBA" id="ARBA00022801"/>
    </source>
</evidence>
<dbReference type="STRING" id="1330534.L323_01995"/>
<comment type="subcellular location">
    <subcellularLocation>
        <location evidence="1 12">Cytoplasm</location>
    </subcellularLocation>
</comment>
<proteinExistence type="inferred from homology"/>
<dbReference type="NCBIfam" id="TIGR01855">
    <property type="entry name" value="IMP_synth_hisH"/>
    <property type="match status" value="1"/>
</dbReference>
<dbReference type="InterPro" id="IPR017926">
    <property type="entry name" value="GATASE"/>
</dbReference>
<keyword evidence="4 12" id="KW-0963">Cytoplasm</keyword>
<dbReference type="PANTHER" id="PTHR42701:SF1">
    <property type="entry name" value="IMIDAZOLE GLYCEROL PHOSPHATE SYNTHASE SUBUNIT HISH"/>
    <property type="match status" value="1"/>
</dbReference>
<evidence type="ECO:0000259" key="14">
    <source>
        <dbReference type="Pfam" id="PF00117"/>
    </source>
</evidence>
<gene>
    <name evidence="12 15" type="primary">hisH</name>
    <name evidence="15" type="ORF">L323_01995</name>
</gene>
<dbReference type="Proteomes" id="UP000016860">
    <property type="component" value="Unassembled WGS sequence"/>
</dbReference>
<evidence type="ECO:0000256" key="1">
    <source>
        <dbReference type="ARBA" id="ARBA00004496"/>
    </source>
</evidence>